<evidence type="ECO:0000259" key="13">
    <source>
        <dbReference type="Pfam" id="PF00593"/>
    </source>
</evidence>
<keyword evidence="15" id="KW-0675">Receptor</keyword>
<dbReference type="InterPro" id="IPR012910">
    <property type="entry name" value="Plug_dom"/>
</dbReference>
<dbReference type="PANTHER" id="PTHR32552">
    <property type="entry name" value="FERRICHROME IRON RECEPTOR-RELATED"/>
    <property type="match status" value="1"/>
</dbReference>
<comment type="similarity">
    <text evidence="11 12">Belongs to the TonB-dependent receptor family.</text>
</comment>
<evidence type="ECO:0000313" key="16">
    <source>
        <dbReference type="Proteomes" id="UP000549617"/>
    </source>
</evidence>
<dbReference type="SUPFAM" id="SSF56935">
    <property type="entry name" value="Porins"/>
    <property type="match status" value="1"/>
</dbReference>
<evidence type="ECO:0000256" key="12">
    <source>
        <dbReference type="RuleBase" id="RU003357"/>
    </source>
</evidence>
<keyword evidence="8 12" id="KW-0798">TonB box</keyword>
<dbReference type="PROSITE" id="PS52016">
    <property type="entry name" value="TONB_DEPENDENT_REC_3"/>
    <property type="match status" value="1"/>
</dbReference>
<evidence type="ECO:0000256" key="6">
    <source>
        <dbReference type="ARBA" id="ARBA00023004"/>
    </source>
</evidence>
<reference evidence="15 16" key="1">
    <citation type="submission" date="2020-08" db="EMBL/GenBank/DDBJ databases">
        <title>Genomic Encyclopedia of Type Strains, Phase IV (KMG-IV): sequencing the most valuable type-strain genomes for metagenomic binning, comparative biology and taxonomic classification.</title>
        <authorList>
            <person name="Goeker M."/>
        </authorList>
    </citation>
    <scope>NUCLEOTIDE SEQUENCE [LARGE SCALE GENOMIC DNA]</scope>
    <source>
        <strain evidence="15 16">DSM 25079</strain>
    </source>
</reference>
<keyword evidence="16" id="KW-1185">Reference proteome</keyword>
<dbReference type="Pfam" id="PF00593">
    <property type="entry name" value="TonB_dep_Rec_b-barrel"/>
    <property type="match status" value="1"/>
</dbReference>
<comment type="subcellular location">
    <subcellularLocation>
        <location evidence="1 11">Cell outer membrane</location>
        <topology evidence="1 11">Multi-pass membrane protein</topology>
    </subcellularLocation>
</comment>
<keyword evidence="4" id="KW-0410">Iron transport</keyword>
<dbReference type="Gene3D" id="2.40.170.20">
    <property type="entry name" value="TonB-dependent receptor, beta-barrel domain"/>
    <property type="match status" value="1"/>
</dbReference>
<evidence type="ECO:0000256" key="2">
    <source>
        <dbReference type="ARBA" id="ARBA00022448"/>
    </source>
</evidence>
<dbReference type="PANTHER" id="PTHR32552:SF81">
    <property type="entry name" value="TONB-DEPENDENT OUTER MEMBRANE RECEPTOR"/>
    <property type="match status" value="1"/>
</dbReference>
<dbReference type="Pfam" id="PF07715">
    <property type="entry name" value="Plug"/>
    <property type="match status" value="1"/>
</dbReference>
<protein>
    <submittedName>
        <fullName evidence="15">Iron complex outermembrane receptor protein</fullName>
    </submittedName>
</protein>
<proteinExistence type="inferred from homology"/>
<dbReference type="CDD" id="cd01347">
    <property type="entry name" value="ligand_gated_channel"/>
    <property type="match status" value="1"/>
</dbReference>
<keyword evidence="5 11" id="KW-0812">Transmembrane</keyword>
<dbReference type="Proteomes" id="UP000549617">
    <property type="component" value="Unassembled WGS sequence"/>
</dbReference>
<dbReference type="AlphaFoldDB" id="A0A7W9AFW5"/>
<evidence type="ECO:0000256" key="5">
    <source>
        <dbReference type="ARBA" id="ARBA00022692"/>
    </source>
</evidence>
<evidence type="ECO:0000313" key="15">
    <source>
        <dbReference type="EMBL" id="MBB5684925.1"/>
    </source>
</evidence>
<feature type="domain" description="TonB-dependent receptor plug" evidence="14">
    <location>
        <begin position="25"/>
        <end position="130"/>
    </location>
</feature>
<evidence type="ECO:0000256" key="9">
    <source>
        <dbReference type="ARBA" id="ARBA00023136"/>
    </source>
</evidence>
<evidence type="ECO:0000256" key="4">
    <source>
        <dbReference type="ARBA" id="ARBA00022496"/>
    </source>
</evidence>
<keyword evidence="10 11" id="KW-0998">Cell outer membrane</keyword>
<dbReference type="EMBL" id="JACIJC010000001">
    <property type="protein sequence ID" value="MBB5684925.1"/>
    <property type="molecule type" value="Genomic_DNA"/>
</dbReference>
<sequence>MAVAATEEAAPGDIVVTARKREETLQEVPLTINVLSQAQIERQAISNLADIAKNTPGLTFADGISQGDPRLSIRGQSNIRAASQPTVGVFIDGIDIPFLSGLNTESLDISRIEVVKGPQSALFGRGVEAGAINYISRRPEFETNGYMQGEVGTDELYDIRGRINLPVSDTFAVSASGRYKNFDGFYSNKLTGRSTIGGGEVKTGAFAARYKPDDRLEVYLRTSYSDEYLEQQARVSVDSNTKTGPGAAQVWYVGALKADPDQIFANSDNYGGFRREVYTASLIVDYDIGPVTFSSISGYNHTNRLIDIDADYMGTNSTQLPLHPVFRNNVRGYSDLSLDSYSQEARVSSSEPGPFQWLAGVYLQSQKNESVGGSIYGTDRTPATSVLRPLDEKIDTVAVFGSASYQLGDLRLSGEVRYNRDKNHSVVPGLVFDETFENILPRFTAEYKLSRNFRVYASAAKGNKPGGFNLSPGSGNAVLPNELIPFNEEETWSYEAGFKSELFDDVLTFNAAAFYIDWKQLQVDDQLTTPGGLIGYTSNAGKAEVTGGEVELFFRPTRDFNVSLGYAYSPSRIIDYQLSQARTAGIVTLGRKHLPFTADHTAVLGINYSKPVSDELTVFGQWNTRYSSRQYATVANLEYVNARSVTDILFGARTETVDVTFYVNNLFDNRTPSSASTYPDVQTGLRSFLVSVADPRQIGVRTRFNF</sequence>
<dbReference type="InterPro" id="IPR000531">
    <property type="entry name" value="Beta-barrel_TonB"/>
</dbReference>
<gene>
    <name evidence="15" type="ORF">FHS49_000916</name>
</gene>
<evidence type="ECO:0000256" key="3">
    <source>
        <dbReference type="ARBA" id="ARBA00022452"/>
    </source>
</evidence>
<dbReference type="GO" id="GO:0006826">
    <property type="term" value="P:iron ion transport"/>
    <property type="evidence" value="ECO:0007669"/>
    <property type="project" value="UniProtKB-KW"/>
</dbReference>
<evidence type="ECO:0000256" key="8">
    <source>
        <dbReference type="ARBA" id="ARBA00023077"/>
    </source>
</evidence>
<dbReference type="InterPro" id="IPR036942">
    <property type="entry name" value="Beta-barrel_TonB_sf"/>
</dbReference>
<comment type="caution">
    <text evidence="15">The sequence shown here is derived from an EMBL/GenBank/DDBJ whole genome shotgun (WGS) entry which is preliminary data.</text>
</comment>
<evidence type="ECO:0000256" key="11">
    <source>
        <dbReference type="PROSITE-ProRule" id="PRU01360"/>
    </source>
</evidence>
<evidence type="ECO:0000256" key="1">
    <source>
        <dbReference type="ARBA" id="ARBA00004571"/>
    </source>
</evidence>
<keyword evidence="2 11" id="KW-0813">Transport</keyword>
<dbReference type="GO" id="GO:0009279">
    <property type="term" value="C:cell outer membrane"/>
    <property type="evidence" value="ECO:0007669"/>
    <property type="project" value="UniProtKB-SubCell"/>
</dbReference>
<keyword evidence="3 11" id="KW-1134">Transmembrane beta strand</keyword>
<keyword evidence="9 11" id="KW-0472">Membrane</keyword>
<dbReference type="InterPro" id="IPR039426">
    <property type="entry name" value="TonB-dep_rcpt-like"/>
</dbReference>
<accession>A0A7W9AFW5</accession>
<evidence type="ECO:0000256" key="7">
    <source>
        <dbReference type="ARBA" id="ARBA00023065"/>
    </source>
</evidence>
<evidence type="ECO:0000259" key="14">
    <source>
        <dbReference type="Pfam" id="PF07715"/>
    </source>
</evidence>
<feature type="domain" description="TonB-dependent receptor-like beta-barrel" evidence="13">
    <location>
        <begin position="254"/>
        <end position="666"/>
    </location>
</feature>
<keyword evidence="6" id="KW-0408">Iron</keyword>
<evidence type="ECO:0000256" key="10">
    <source>
        <dbReference type="ARBA" id="ARBA00023237"/>
    </source>
</evidence>
<name>A0A7W9AFW5_9SPHN</name>
<keyword evidence="7" id="KW-0406">Ion transport</keyword>
<organism evidence="15 16">
    <name type="scientific">Sphingobium boeckii</name>
    <dbReference type="NCBI Taxonomy" id="1082345"/>
    <lineage>
        <taxon>Bacteria</taxon>
        <taxon>Pseudomonadati</taxon>
        <taxon>Pseudomonadota</taxon>
        <taxon>Alphaproteobacteria</taxon>
        <taxon>Sphingomonadales</taxon>
        <taxon>Sphingomonadaceae</taxon>
        <taxon>Sphingobium</taxon>
    </lineage>
</organism>